<dbReference type="KEGG" id="lyj:FKV23_08580"/>
<name>A0A514BRY3_9GAMM</name>
<keyword evidence="2" id="KW-1185">Reference proteome</keyword>
<sequence>MSEATLKGLSSLLRWREFRESGTASEYRQARADTARAQDALAKAQKSLDYLQARRGDLLRGERLDIAIIELLAQLETNTADVLDEHCLTVEAAQVHEMQCRSTHLEARAQTRAVQARHGRVLVAEQERTDKLTFDRMADLLASARRLSGD</sequence>
<evidence type="ECO:0000313" key="2">
    <source>
        <dbReference type="Proteomes" id="UP000317199"/>
    </source>
</evidence>
<gene>
    <name evidence="1" type="ORF">FKV23_08580</name>
</gene>
<reference evidence="1 2" key="1">
    <citation type="submission" date="2019-06" db="EMBL/GenBank/DDBJ databases">
        <title>Lysobacter alkalisoli sp. nov. isolated from saline-alkali soil.</title>
        <authorList>
            <person name="Sun J.-Q."/>
            <person name="Xu L."/>
        </authorList>
    </citation>
    <scope>NUCLEOTIDE SEQUENCE [LARGE SCALE GENOMIC DNA]</scope>
    <source>
        <strain evidence="1 2">SJ-36</strain>
    </source>
</reference>
<dbReference type="Proteomes" id="UP000317199">
    <property type="component" value="Chromosome"/>
</dbReference>
<organism evidence="1 2">
    <name type="scientific">Marilutibacter alkalisoli</name>
    <dbReference type="NCBI Taxonomy" id="2591633"/>
    <lineage>
        <taxon>Bacteria</taxon>
        <taxon>Pseudomonadati</taxon>
        <taxon>Pseudomonadota</taxon>
        <taxon>Gammaproteobacteria</taxon>
        <taxon>Lysobacterales</taxon>
        <taxon>Lysobacteraceae</taxon>
        <taxon>Marilutibacter</taxon>
    </lineage>
</organism>
<proteinExistence type="predicted"/>
<accession>A0A514BRY3</accession>
<evidence type="ECO:0008006" key="3">
    <source>
        <dbReference type="Google" id="ProtNLM"/>
    </source>
</evidence>
<dbReference type="RefSeq" id="WP_141623479.1">
    <property type="nucleotide sequence ID" value="NZ_CP041242.1"/>
</dbReference>
<protein>
    <recommendedName>
        <fullName evidence="3">Flagellar FliJ protein</fullName>
    </recommendedName>
</protein>
<dbReference type="AlphaFoldDB" id="A0A514BRY3"/>
<dbReference type="EMBL" id="CP041242">
    <property type="protein sequence ID" value="QDH70143.1"/>
    <property type="molecule type" value="Genomic_DNA"/>
</dbReference>
<evidence type="ECO:0000313" key="1">
    <source>
        <dbReference type="EMBL" id="QDH70143.1"/>
    </source>
</evidence>